<evidence type="ECO:0000256" key="1">
    <source>
        <dbReference type="SAM" id="MobiDB-lite"/>
    </source>
</evidence>
<name>A0A0K0X4X9_MYCGD</name>
<evidence type="ECO:0000313" key="3">
    <source>
        <dbReference type="EMBL" id="AKS32441.1"/>
    </source>
</evidence>
<dbReference type="AlphaFoldDB" id="A0A0K0X4X9"/>
<gene>
    <name evidence="3" type="ORF">AFA91_11775</name>
</gene>
<evidence type="ECO:0000313" key="4">
    <source>
        <dbReference type="Proteomes" id="UP000062255"/>
    </source>
</evidence>
<accession>A0A0K0X4X9</accession>
<feature type="chain" id="PRO_5005453950" description="Lipoprotein" evidence="2">
    <location>
        <begin position="29"/>
        <end position="144"/>
    </location>
</feature>
<dbReference type="PATRIC" id="fig|134601.6.peg.2453"/>
<dbReference type="Proteomes" id="UP000062255">
    <property type="component" value="Chromosome"/>
</dbReference>
<dbReference type="RefSeq" id="WP_049744868.1">
    <property type="nucleotide sequence ID" value="NZ_CP012150.1"/>
</dbReference>
<proteinExistence type="predicted"/>
<feature type="signal peptide" evidence="2">
    <location>
        <begin position="1"/>
        <end position="28"/>
    </location>
</feature>
<dbReference type="EMBL" id="CP012150">
    <property type="protein sequence ID" value="AKS32441.1"/>
    <property type="molecule type" value="Genomic_DNA"/>
</dbReference>
<evidence type="ECO:0000256" key="2">
    <source>
        <dbReference type="SAM" id="SignalP"/>
    </source>
</evidence>
<sequence>MKIELGTVLGVSTAGCALAFCGAGIATAAPDVVGQPYADAVTAIEDEGGTPHVAVTVGSRLPQDECIVTNAWQTSAVVPMTDDVYWERNDDVIQLALNCAGGHATATNPGASVASPLGREAKAAADEAATAEEGELAEVSTPDE</sequence>
<dbReference type="PROSITE" id="PS51257">
    <property type="entry name" value="PROKAR_LIPOPROTEIN"/>
    <property type="match status" value="1"/>
</dbReference>
<keyword evidence="2" id="KW-0732">Signal</keyword>
<feature type="region of interest" description="Disordered" evidence="1">
    <location>
        <begin position="107"/>
        <end position="144"/>
    </location>
</feature>
<dbReference type="KEGG" id="mgo:AFA91_11775"/>
<evidence type="ECO:0008006" key="5">
    <source>
        <dbReference type="Google" id="ProtNLM"/>
    </source>
</evidence>
<protein>
    <recommendedName>
        <fullName evidence="5">Lipoprotein</fullName>
    </recommendedName>
</protein>
<reference evidence="3 4" key="1">
    <citation type="submission" date="2015-07" db="EMBL/GenBank/DDBJ databases">
        <title>Complete genome sequence of Mycobacterium goodii X7B, a facultative thermophilic biodesulfurizing bacterium.</title>
        <authorList>
            <person name="Yu B."/>
            <person name="Li F."/>
            <person name="Xu P."/>
        </authorList>
    </citation>
    <scope>NUCLEOTIDE SEQUENCE [LARGE SCALE GENOMIC DNA]</scope>
    <source>
        <strain evidence="3 4">X7B</strain>
    </source>
</reference>
<organism evidence="3 4">
    <name type="scientific">Mycolicibacterium goodii</name>
    <name type="common">Mycobacterium goodii</name>
    <dbReference type="NCBI Taxonomy" id="134601"/>
    <lineage>
        <taxon>Bacteria</taxon>
        <taxon>Bacillati</taxon>
        <taxon>Actinomycetota</taxon>
        <taxon>Actinomycetes</taxon>
        <taxon>Mycobacteriales</taxon>
        <taxon>Mycobacteriaceae</taxon>
        <taxon>Mycolicibacterium</taxon>
    </lineage>
</organism>
<dbReference type="OrthoDB" id="4735156at2"/>
<feature type="compositionally biased region" description="Acidic residues" evidence="1">
    <location>
        <begin position="129"/>
        <end position="144"/>
    </location>
</feature>